<reference evidence="2" key="1">
    <citation type="journal article" date="2019" name="Int. J. Syst. Evol. Microbiol.">
        <title>The Global Catalogue of Microorganisms (GCM) 10K type strain sequencing project: providing services to taxonomists for standard genome sequencing and annotation.</title>
        <authorList>
            <consortium name="The Broad Institute Genomics Platform"/>
            <consortium name="The Broad Institute Genome Sequencing Center for Infectious Disease"/>
            <person name="Wu L."/>
            <person name="Ma J."/>
        </authorList>
    </citation>
    <scope>NUCLEOTIDE SEQUENCE [LARGE SCALE GENOMIC DNA]</scope>
    <source>
        <strain evidence="2">JCM 12165</strain>
    </source>
</reference>
<sequence length="128" mass="14092">MTEHADDSALRALDELRLEVDNTIRDLHGVKERLEQLTSAHAAGAPWSEIVAKQDRPLVVEMITSVLSQLGETGSRFRREQALALRREDLSITRISELFGVSRQRISTILRERPPPVAGAALADGGAL</sequence>
<keyword evidence="2" id="KW-1185">Reference proteome</keyword>
<evidence type="ECO:0000313" key="1">
    <source>
        <dbReference type="EMBL" id="MFD1532592.1"/>
    </source>
</evidence>
<gene>
    <name evidence="1" type="ORF">ACFSCY_24505</name>
</gene>
<dbReference type="Proteomes" id="UP001597145">
    <property type="component" value="Unassembled WGS sequence"/>
</dbReference>
<protein>
    <submittedName>
        <fullName evidence="1">Uncharacterized protein</fullName>
    </submittedName>
</protein>
<name>A0ABW4FQ29_9PSEU</name>
<organism evidence="1 2">
    <name type="scientific">Pseudonocardia aurantiaca</name>
    <dbReference type="NCBI Taxonomy" id="75290"/>
    <lineage>
        <taxon>Bacteria</taxon>
        <taxon>Bacillati</taxon>
        <taxon>Actinomycetota</taxon>
        <taxon>Actinomycetes</taxon>
        <taxon>Pseudonocardiales</taxon>
        <taxon>Pseudonocardiaceae</taxon>
        <taxon>Pseudonocardia</taxon>
    </lineage>
</organism>
<proteinExistence type="predicted"/>
<comment type="caution">
    <text evidence="1">The sequence shown here is derived from an EMBL/GenBank/DDBJ whole genome shotgun (WGS) entry which is preliminary data.</text>
</comment>
<evidence type="ECO:0000313" key="2">
    <source>
        <dbReference type="Proteomes" id="UP001597145"/>
    </source>
</evidence>
<dbReference type="RefSeq" id="WP_343986079.1">
    <property type="nucleotide sequence ID" value="NZ_BAAAJG010000027.1"/>
</dbReference>
<dbReference type="EMBL" id="JBHUCP010000018">
    <property type="protein sequence ID" value="MFD1532592.1"/>
    <property type="molecule type" value="Genomic_DNA"/>
</dbReference>
<accession>A0ABW4FQ29</accession>